<protein>
    <submittedName>
        <fullName evidence="2">Uncharacterized protein</fullName>
    </submittedName>
</protein>
<dbReference type="InterPro" id="IPR034592">
    <property type="entry name" value="CCDC91"/>
</dbReference>
<evidence type="ECO:0000256" key="1">
    <source>
        <dbReference type="SAM" id="Coils"/>
    </source>
</evidence>
<dbReference type="PANTHER" id="PTHR35072:SF1">
    <property type="entry name" value="COILED-COIL DOMAIN-CONTAINING PROTEIN 91"/>
    <property type="match status" value="1"/>
</dbReference>
<evidence type="ECO:0000313" key="3">
    <source>
        <dbReference type="Proteomes" id="UP000826234"/>
    </source>
</evidence>
<feature type="coiled-coil region" evidence="1">
    <location>
        <begin position="38"/>
        <end position="96"/>
    </location>
</feature>
<reference evidence="2 3" key="1">
    <citation type="journal article" date="2022" name="Gigascience">
        <title>A chromosome-level genome assembly and annotation of the desert horned lizard, Phrynosoma platyrhinos, provides insight into chromosomal rearrangements among reptiles.</title>
        <authorList>
            <person name="Koochekian N."/>
            <person name="Ascanio A."/>
            <person name="Farleigh K."/>
            <person name="Card D.C."/>
            <person name="Schield D.R."/>
            <person name="Castoe T.A."/>
            <person name="Jezkova T."/>
        </authorList>
    </citation>
    <scope>NUCLEOTIDE SEQUENCE [LARGE SCALE GENOMIC DNA]</scope>
    <source>
        <strain evidence="2">NK-2021</strain>
    </source>
</reference>
<dbReference type="EMBL" id="JAIPUX010005290">
    <property type="protein sequence ID" value="KAH0616364.1"/>
    <property type="molecule type" value="Genomic_DNA"/>
</dbReference>
<proteinExistence type="predicted"/>
<accession>A0ABQ7SGD7</accession>
<gene>
    <name evidence="2" type="ORF">JD844_027405</name>
</gene>
<name>A0ABQ7SGD7_PHRPL</name>
<evidence type="ECO:0000313" key="2">
    <source>
        <dbReference type="EMBL" id="KAH0616364.1"/>
    </source>
</evidence>
<organism evidence="2 3">
    <name type="scientific">Phrynosoma platyrhinos</name>
    <name type="common">Desert horned lizard</name>
    <dbReference type="NCBI Taxonomy" id="52577"/>
    <lineage>
        <taxon>Eukaryota</taxon>
        <taxon>Metazoa</taxon>
        <taxon>Chordata</taxon>
        <taxon>Craniata</taxon>
        <taxon>Vertebrata</taxon>
        <taxon>Euteleostomi</taxon>
        <taxon>Lepidosauria</taxon>
        <taxon>Squamata</taxon>
        <taxon>Bifurcata</taxon>
        <taxon>Unidentata</taxon>
        <taxon>Episquamata</taxon>
        <taxon>Toxicofera</taxon>
        <taxon>Iguania</taxon>
        <taxon>Phrynosomatidae</taxon>
        <taxon>Phrynosomatinae</taxon>
        <taxon>Phrynosoma</taxon>
    </lineage>
</organism>
<dbReference type="PANTHER" id="PTHR35072">
    <property type="entry name" value="COILED-COIL DOMAIN-CONTAINING PROTEIN 91"/>
    <property type="match status" value="1"/>
</dbReference>
<comment type="caution">
    <text evidence="2">The sequence shown here is derived from an EMBL/GenBank/DDBJ whole genome shotgun (WGS) entry which is preliminary data.</text>
</comment>
<keyword evidence="1" id="KW-0175">Coiled coil</keyword>
<keyword evidence="3" id="KW-1185">Reference proteome</keyword>
<dbReference type="Proteomes" id="UP000826234">
    <property type="component" value="Unassembled WGS sequence"/>
</dbReference>
<sequence length="136" mass="15795">MQVAIKAAIKAEREIMEKHHAGKREIWKTEWNKDCGKIAQAIDNVVQEQRELNQATVKAVVLEEQKKCEKAVEEAVQETRRELMEYIKEQKRLDQVIRHRSLSSLELFLSCAQKQLNSLLHEESTTTVAEQEKTPL</sequence>